<sequence>MNIICKIGYYTKNLIPIAFLISIIVFVFGFKQIYYLDIGNLNIPQKSGISREIIKESYDYLIDYSISFENTKFEIPSLPSSENGIIHFVEVRNIIQMLIRINIAIWLASSFGVIYCWKNKYHKIFLSIFRQLILIPVILSIPFIVNFSGSFVVFHKILFRNDYWIFDERIDPVIKILPEEFFFHEAMFMLSIILGSSFTALAIYKYIDSKKHLHDIA</sequence>
<proteinExistence type="predicted"/>
<name>A0A6N7XFJ5_9FIRM</name>
<dbReference type="NCBIfam" id="TIGR01906">
    <property type="entry name" value="integ_TIGR01906"/>
    <property type="match status" value="1"/>
</dbReference>
<reference evidence="2 3" key="1">
    <citation type="submission" date="2019-08" db="EMBL/GenBank/DDBJ databases">
        <title>In-depth cultivation of the pig gut microbiome towards novel bacterial diversity and tailored functional studies.</title>
        <authorList>
            <person name="Wylensek D."/>
            <person name="Hitch T.C.A."/>
            <person name="Clavel T."/>
        </authorList>
    </citation>
    <scope>NUCLEOTIDE SEQUENCE [LARGE SCALE GENOMIC DNA]</scope>
    <source>
        <strain evidence="2 3">WCA-SAB-591-4A-A</strain>
    </source>
</reference>
<evidence type="ECO:0000313" key="2">
    <source>
        <dbReference type="EMBL" id="MST62383.1"/>
    </source>
</evidence>
<keyword evidence="1" id="KW-0472">Membrane</keyword>
<feature type="transmembrane region" description="Helical" evidence="1">
    <location>
        <begin position="97"/>
        <end position="117"/>
    </location>
</feature>
<keyword evidence="1" id="KW-0812">Transmembrane</keyword>
<dbReference type="Pfam" id="PF07314">
    <property type="entry name" value="Lit"/>
    <property type="match status" value="1"/>
</dbReference>
<feature type="transmembrane region" description="Helical" evidence="1">
    <location>
        <begin position="129"/>
        <end position="154"/>
    </location>
</feature>
<organism evidence="2 3">
    <name type="scientific">Peptostreptococcus porci</name>
    <dbReference type="NCBI Taxonomy" id="2652282"/>
    <lineage>
        <taxon>Bacteria</taxon>
        <taxon>Bacillati</taxon>
        <taxon>Bacillota</taxon>
        <taxon>Clostridia</taxon>
        <taxon>Peptostreptococcales</taxon>
        <taxon>Peptostreptococcaceae</taxon>
        <taxon>Peptostreptococcus</taxon>
    </lineage>
</organism>
<dbReference type="RefSeq" id="WP_154537774.1">
    <property type="nucleotide sequence ID" value="NZ_VUNE01000002.1"/>
</dbReference>
<comment type="caution">
    <text evidence="2">The sequence shown here is derived from an EMBL/GenBank/DDBJ whole genome shotgun (WGS) entry which is preliminary data.</text>
</comment>
<feature type="transmembrane region" description="Helical" evidence="1">
    <location>
        <begin position="186"/>
        <end position="207"/>
    </location>
</feature>
<feature type="transmembrane region" description="Helical" evidence="1">
    <location>
        <begin position="14"/>
        <end position="34"/>
    </location>
</feature>
<accession>A0A6N7XFJ5</accession>
<evidence type="ECO:0000256" key="1">
    <source>
        <dbReference type="SAM" id="Phobius"/>
    </source>
</evidence>
<gene>
    <name evidence="2" type="ORF">FYJ71_05245</name>
</gene>
<keyword evidence="1" id="KW-1133">Transmembrane helix</keyword>
<protein>
    <submittedName>
        <fullName evidence="2">TIGR01906 family membrane protein</fullName>
    </submittedName>
</protein>
<dbReference type="EMBL" id="VUNE01000002">
    <property type="protein sequence ID" value="MST62383.1"/>
    <property type="molecule type" value="Genomic_DNA"/>
</dbReference>
<dbReference type="AlphaFoldDB" id="A0A6N7XFJ5"/>
<dbReference type="InterPro" id="IPR010178">
    <property type="entry name" value="Lit"/>
</dbReference>
<keyword evidence="3" id="KW-1185">Reference proteome</keyword>
<evidence type="ECO:0000313" key="3">
    <source>
        <dbReference type="Proteomes" id="UP000440713"/>
    </source>
</evidence>
<dbReference type="Proteomes" id="UP000440713">
    <property type="component" value="Unassembled WGS sequence"/>
</dbReference>